<dbReference type="AlphaFoldDB" id="A0A6C0E4D5"/>
<name>A0A6C0E4D5_9ZZZZ</name>
<protein>
    <submittedName>
        <fullName evidence="1">Uncharacterized protein</fullName>
    </submittedName>
</protein>
<evidence type="ECO:0000313" key="1">
    <source>
        <dbReference type="EMBL" id="QHT23440.1"/>
    </source>
</evidence>
<dbReference type="EMBL" id="MN739731">
    <property type="protein sequence ID" value="QHT23440.1"/>
    <property type="molecule type" value="Genomic_DNA"/>
</dbReference>
<accession>A0A6C0E4D5</accession>
<proteinExistence type="predicted"/>
<organism evidence="1">
    <name type="scientific">viral metagenome</name>
    <dbReference type="NCBI Taxonomy" id="1070528"/>
    <lineage>
        <taxon>unclassified sequences</taxon>
        <taxon>metagenomes</taxon>
        <taxon>organismal metagenomes</taxon>
    </lineage>
</organism>
<sequence length="132" mass="14722">MSFWYFDYGFLYKNKGPGGCRKNPSYGLITGLPANVNNKFVSGAGVGAMNRSVYRAKKRHATVCTDTQKCGTFVMNLGQHPSKYQMQISDEYPNITVQQFLLAKQRASQPGASKETIDEYKAFAALLLNNYS</sequence>
<reference evidence="1" key="1">
    <citation type="journal article" date="2020" name="Nature">
        <title>Giant virus diversity and host interactions through global metagenomics.</title>
        <authorList>
            <person name="Schulz F."/>
            <person name="Roux S."/>
            <person name="Paez-Espino D."/>
            <person name="Jungbluth S."/>
            <person name="Walsh D.A."/>
            <person name="Denef V.J."/>
            <person name="McMahon K.D."/>
            <person name="Konstantinidis K.T."/>
            <person name="Eloe-Fadrosh E.A."/>
            <person name="Kyrpides N.C."/>
            <person name="Woyke T."/>
        </authorList>
    </citation>
    <scope>NUCLEOTIDE SEQUENCE</scope>
    <source>
        <strain evidence="1">GVMAG-M-3300023179-116</strain>
    </source>
</reference>